<evidence type="ECO:0000256" key="3">
    <source>
        <dbReference type="ARBA" id="ARBA00022843"/>
    </source>
</evidence>
<gene>
    <name evidence="7" type="ORF">RIMI_LOCUS2506038</name>
</gene>
<evidence type="ECO:0000256" key="4">
    <source>
        <dbReference type="ARBA" id="ARBA00023242"/>
    </source>
</evidence>
<comment type="subcellular location">
    <subcellularLocation>
        <location evidence="1">Nucleus</location>
    </subcellularLocation>
</comment>
<proteinExistence type="inferred from homology"/>
<feature type="transmembrane region" description="Helical" evidence="6">
    <location>
        <begin position="266"/>
        <end position="287"/>
    </location>
</feature>
<keyword evidence="3" id="KW-0832">Ubl conjugation</keyword>
<sequence length="343" mass="37763">MLVTENHGVVDAPGIDVKEQQYMATCYHLLLQVFHTLFAWNGFSQPENSSLLKSALAVFTDRIKECDASLDIDEQVRHSFGYFQNLCSSVPTFSAALSLVQLLVTLVEKADAAPYGSRIGRSPTYSFNHFLVMEKTVTFLPLETASVAGGFLSQSWIQPGGERERGIRFNETLQSLLCIYLQHADVLEAIEKICGTGVAELMNAAKDGNSSTYPTLTRQTFVVFFRVLMDKLEKLVRSVPAGTSTDSHQVFDSRPMLITCLKVRTLSVLTLPLSVLTLPLSVLTLPLSVLTLPLSVLTLPLSVLTLPLSVLTLPLSVLTLPLSYLTLPLMAAHLLCYFSRCVF</sequence>
<dbReference type="EMBL" id="CAUEEQ010003514">
    <property type="protein sequence ID" value="CAJ0925429.1"/>
    <property type="molecule type" value="Genomic_DNA"/>
</dbReference>
<name>A0ABN9KV97_9NEOB</name>
<accession>A0ABN9KV97</accession>
<dbReference type="Proteomes" id="UP001176940">
    <property type="component" value="Unassembled WGS sequence"/>
</dbReference>
<evidence type="ECO:0000256" key="6">
    <source>
        <dbReference type="SAM" id="Phobius"/>
    </source>
</evidence>
<keyword evidence="4" id="KW-0539">Nucleus</keyword>
<comment type="similarity">
    <text evidence="5">Belongs to the Fanconi anemia protein FANCD2 family.</text>
</comment>
<feature type="transmembrane region" description="Helical" evidence="6">
    <location>
        <begin position="294"/>
        <end position="315"/>
    </location>
</feature>
<keyword evidence="2" id="KW-1017">Isopeptide bond</keyword>
<reference evidence="7" key="1">
    <citation type="submission" date="2023-07" db="EMBL/GenBank/DDBJ databases">
        <authorList>
            <person name="Stuckert A."/>
        </authorList>
    </citation>
    <scope>NUCLEOTIDE SEQUENCE</scope>
</reference>
<dbReference type="PANTHER" id="PTHR32086:SF0">
    <property type="entry name" value="FANCONI ANEMIA GROUP D2 PROTEIN"/>
    <property type="match status" value="1"/>
</dbReference>
<evidence type="ECO:0000256" key="2">
    <source>
        <dbReference type="ARBA" id="ARBA00022499"/>
    </source>
</evidence>
<evidence type="ECO:0000313" key="7">
    <source>
        <dbReference type="EMBL" id="CAJ0925429.1"/>
    </source>
</evidence>
<dbReference type="Pfam" id="PF14631">
    <property type="entry name" value="FancD2"/>
    <property type="match status" value="1"/>
</dbReference>
<evidence type="ECO:0000256" key="5">
    <source>
        <dbReference type="ARBA" id="ARBA00093456"/>
    </source>
</evidence>
<dbReference type="PANTHER" id="PTHR32086">
    <property type="entry name" value="FANCONI ANEMIA GROUP D2 PROTEIN"/>
    <property type="match status" value="1"/>
</dbReference>
<organism evidence="7 8">
    <name type="scientific">Ranitomeya imitator</name>
    <name type="common">mimic poison frog</name>
    <dbReference type="NCBI Taxonomy" id="111125"/>
    <lineage>
        <taxon>Eukaryota</taxon>
        <taxon>Metazoa</taxon>
        <taxon>Chordata</taxon>
        <taxon>Craniata</taxon>
        <taxon>Vertebrata</taxon>
        <taxon>Euteleostomi</taxon>
        <taxon>Amphibia</taxon>
        <taxon>Batrachia</taxon>
        <taxon>Anura</taxon>
        <taxon>Neobatrachia</taxon>
        <taxon>Hyloidea</taxon>
        <taxon>Dendrobatidae</taxon>
        <taxon>Dendrobatinae</taxon>
        <taxon>Ranitomeya</taxon>
    </lineage>
</organism>
<evidence type="ECO:0000256" key="1">
    <source>
        <dbReference type="ARBA" id="ARBA00004123"/>
    </source>
</evidence>
<keyword evidence="6" id="KW-0472">Membrane</keyword>
<protein>
    <submittedName>
        <fullName evidence="7">Uncharacterized protein</fullName>
    </submittedName>
</protein>
<dbReference type="InterPro" id="IPR029448">
    <property type="entry name" value="FANCD2"/>
</dbReference>
<keyword evidence="6" id="KW-1133">Transmembrane helix</keyword>
<keyword evidence="6" id="KW-0812">Transmembrane</keyword>
<keyword evidence="8" id="KW-1185">Reference proteome</keyword>
<comment type="caution">
    <text evidence="7">The sequence shown here is derived from an EMBL/GenBank/DDBJ whole genome shotgun (WGS) entry which is preliminary data.</text>
</comment>
<evidence type="ECO:0000313" key="8">
    <source>
        <dbReference type="Proteomes" id="UP001176940"/>
    </source>
</evidence>